<dbReference type="RefSeq" id="WP_110396469.1">
    <property type="nucleotide sequence ID" value="NZ_JBHUHB010000001.1"/>
</dbReference>
<keyword evidence="2" id="KW-1185">Reference proteome</keyword>
<proteinExistence type="predicted"/>
<evidence type="ECO:0008006" key="3">
    <source>
        <dbReference type="Google" id="ProtNLM"/>
    </source>
</evidence>
<name>A0A2V3VSR4_9BACI</name>
<dbReference type="Proteomes" id="UP000247978">
    <property type="component" value="Unassembled WGS sequence"/>
</dbReference>
<sequence>MMNKKHKTGWLILFMITSIGLLFGCSKNEQISTNDPSDDSLDIEAIESNFDMAAFEEKYPSYYVEFETDSGFESIFIMNYDPYDFDHLPEYQEVVQYGFVSLTIEDVVYAVDILEGDDFYSAEFDAETGAVLSEEGDWAPDGEDLSKFVEEKLEMMEWIIVKSNATVR</sequence>
<accession>A0A2V3VSR4</accession>
<protein>
    <recommendedName>
        <fullName evidence="3">Lipoprotein</fullName>
    </recommendedName>
</protein>
<evidence type="ECO:0000313" key="1">
    <source>
        <dbReference type="EMBL" id="PXW84786.1"/>
    </source>
</evidence>
<organism evidence="1 2">
    <name type="scientific">Pseudogracilibacillus auburnensis</name>
    <dbReference type="NCBI Taxonomy" id="1494959"/>
    <lineage>
        <taxon>Bacteria</taxon>
        <taxon>Bacillati</taxon>
        <taxon>Bacillota</taxon>
        <taxon>Bacilli</taxon>
        <taxon>Bacillales</taxon>
        <taxon>Bacillaceae</taxon>
        <taxon>Pseudogracilibacillus</taxon>
    </lineage>
</organism>
<evidence type="ECO:0000313" key="2">
    <source>
        <dbReference type="Proteomes" id="UP000247978"/>
    </source>
</evidence>
<reference evidence="1 2" key="1">
    <citation type="submission" date="2018-05" db="EMBL/GenBank/DDBJ databases">
        <title>Genomic Encyclopedia of Type Strains, Phase IV (KMG-IV): sequencing the most valuable type-strain genomes for metagenomic binning, comparative biology and taxonomic classification.</title>
        <authorList>
            <person name="Goeker M."/>
        </authorList>
    </citation>
    <scope>NUCLEOTIDE SEQUENCE [LARGE SCALE GENOMIC DNA]</scope>
    <source>
        <strain evidence="1 2">DSM 28556</strain>
    </source>
</reference>
<dbReference type="PROSITE" id="PS51257">
    <property type="entry name" value="PROKAR_LIPOPROTEIN"/>
    <property type="match status" value="1"/>
</dbReference>
<dbReference type="AlphaFoldDB" id="A0A2V3VSR4"/>
<dbReference type="EMBL" id="QJJQ01000013">
    <property type="protein sequence ID" value="PXW84786.1"/>
    <property type="molecule type" value="Genomic_DNA"/>
</dbReference>
<gene>
    <name evidence="1" type="ORF">DFR56_11330</name>
</gene>
<comment type="caution">
    <text evidence="1">The sequence shown here is derived from an EMBL/GenBank/DDBJ whole genome shotgun (WGS) entry which is preliminary data.</text>
</comment>